<proteinExistence type="predicted"/>
<name>A0A2H3C797_9AGAR</name>
<keyword evidence="2" id="KW-1185">Reference proteome</keyword>
<evidence type="ECO:0000313" key="1">
    <source>
        <dbReference type="EMBL" id="PBK72013.1"/>
    </source>
</evidence>
<feature type="non-terminal residue" evidence="1">
    <location>
        <position position="354"/>
    </location>
</feature>
<dbReference type="Proteomes" id="UP000218334">
    <property type="component" value="Unassembled WGS sequence"/>
</dbReference>
<dbReference type="EMBL" id="KZ293423">
    <property type="protein sequence ID" value="PBK72013.1"/>
    <property type="molecule type" value="Genomic_DNA"/>
</dbReference>
<reference evidence="2" key="1">
    <citation type="journal article" date="2017" name="Nat. Ecol. Evol.">
        <title>Genome expansion and lineage-specific genetic innovations in the forest pathogenic fungi Armillaria.</title>
        <authorList>
            <person name="Sipos G."/>
            <person name="Prasanna A.N."/>
            <person name="Walter M.C."/>
            <person name="O'Connor E."/>
            <person name="Balint B."/>
            <person name="Krizsan K."/>
            <person name="Kiss B."/>
            <person name="Hess J."/>
            <person name="Varga T."/>
            <person name="Slot J."/>
            <person name="Riley R."/>
            <person name="Boka B."/>
            <person name="Rigling D."/>
            <person name="Barry K."/>
            <person name="Lee J."/>
            <person name="Mihaltcheva S."/>
            <person name="LaButti K."/>
            <person name="Lipzen A."/>
            <person name="Waldron R."/>
            <person name="Moloney N.M."/>
            <person name="Sperisen C."/>
            <person name="Kredics L."/>
            <person name="Vagvoelgyi C."/>
            <person name="Patrignani A."/>
            <person name="Fitzpatrick D."/>
            <person name="Nagy I."/>
            <person name="Doyle S."/>
            <person name="Anderson J.B."/>
            <person name="Grigoriev I.V."/>
            <person name="Gueldener U."/>
            <person name="Muensterkoetter M."/>
            <person name="Nagy L.G."/>
        </authorList>
    </citation>
    <scope>NUCLEOTIDE SEQUENCE [LARGE SCALE GENOMIC DNA]</scope>
    <source>
        <strain evidence="2">28-4</strain>
    </source>
</reference>
<dbReference type="AlphaFoldDB" id="A0A2H3C797"/>
<organism evidence="1 2">
    <name type="scientific">Armillaria solidipes</name>
    <dbReference type="NCBI Taxonomy" id="1076256"/>
    <lineage>
        <taxon>Eukaryota</taxon>
        <taxon>Fungi</taxon>
        <taxon>Dikarya</taxon>
        <taxon>Basidiomycota</taxon>
        <taxon>Agaricomycotina</taxon>
        <taxon>Agaricomycetes</taxon>
        <taxon>Agaricomycetidae</taxon>
        <taxon>Agaricales</taxon>
        <taxon>Marasmiineae</taxon>
        <taxon>Physalacriaceae</taxon>
        <taxon>Armillaria</taxon>
    </lineage>
</organism>
<accession>A0A2H3C797</accession>
<evidence type="ECO:0000313" key="2">
    <source>
        <dbReference type="Proteomes" id="UP000218334"/>
    </source>
</evidence>
<protein>
    <submittedName>
        <fullName evidence="1">Uncharacterized protein</fullName>
    </submittedName>
</protein>
<gene>
    <name evidence="1" type="ORF">ARMSODRAFT_1002931</name>
</gene>
<sequence>MVVNTFFFIDSLWSHPKVIYSIWYHAPVLINAVSSNTWSSGVPSPYEGPHYVNAVNIKETDEGFASEEEGEDSEDDWDETLTFEYMAAHEHFTLPLDYLRITRWARAPPKFALGIGVRDMDDGHDLALRLVPNEPVKNTSKLLATLLHRLRNRTNLTLRATPVRSKEVGFVFYIATSWDDNFNETPAQRDTITAMLGEINWRDKSNVHLHLRLSPTSCLDGSGKGGSPLSGWDYRSREFVLSVDFGQSSTTSVGWPVQSLGYSRCNDFVGSGVSSGWNILVSQVLVRYGRLKQFLAPTQGVIRSIEARHLSPILWNGFLQTIGPYRWHQKCTHRGKRYCLRSLRDVISDAQVKR</sequence>